<reference evidence="3 4" key="1">
    <citation type="submission" date="2016-03" db="EMBL/GenBank/DDBJ databases">
        <title>Deep-sea bacteria in the southern Pacific.</title>
        <authorList>
            <person name="Tang K."/>
        </authorList>
    </citation>
    <scope>NUCLEOTIDE SEQUENCE [LARGE SCALE GENOMIC DNA]</scope>
    <source>
        <strain evidence="3 4">JLT2016</strain>
    </source>
</reference>
<feature type="transmembrane region" description="Helical" evidence="1">
    <location>
        <begin position="272"/>
        <end position="290"/>
    </location>
</feature>
<feature type="transmembrane region" description="Helical" evidence="1">
    <location>
        <begin position="69"/>
        <end position="90"/>
    </location>
</feature>
<feature type="transmembrane region" description="Helical" evidence="1">
    <location>
        <begin position="31"/>
        <end position="49"/>
    </location>
</feature>
<keyword evidence="4" id="KW-1185">Reference proteome</keyword>
<dbReference type="STRING" id="1229727.Ga0080559_TMP4598"/>
<evidence type="ECO:0000313" key="4">
    <source>
        <dbReference type="Proteomes" id="UP000186559"/>
    </source>
</evidence>
<protein>
    <submittedName>
        <fullName evidence="3">Putative acyltransferase</fullName>
    </submittedName>
</protein>
<dbReference type="Proteomes" id="UP000186559">
    <property type="component" value="Chromosome"/>
</dbReference>
<accession>A0A1U7DB50</accession>
<dbReference type="PANTHER" id="PTHR23028:SF134">
    <property type="entry name" value="PUTATIVE (AFU_ORTHOLOGUE AFUA_4G08520)-RELATED"/>
    <property type="match status" value="1"/>
</dbReference>
<dbReference type="KEGG" id="tpro:Ga0080559_TMP4598"/>
<feature type="domain" description="Acyltransferase 3" evidence="2">
    <location>
        <begin position="23"/>
        <end position="318"/>
    </location>
</feature>
<evidence type="ECO:0000313" key="3">
    <source>
        <dbReference type="EMBL" id="APX25394.1"/>
    </source>
</evidence>
<keyword evidence="3" id="KW-0808">Transferase</keyword>
<dbReference type="EMBL" id="CP014796">
    <property type="protein sequence ID" value="APX25394.1"/>
    <property type="molecule type" value="Genomic_DNA"/>
</dbReference>
<evidence type="ECO:0000256" key="1">
    <source>
        <dbReference type="SAM" id="Phobius"/>
    </source>
</evidence>
<feature type="transmembrane region" description="Helical" evidence="1">
    <location>
        <begin position="142"/>
        <end position="163"/>
    </location>
</feature>
<name>A0A1U7DB50_9RHOB</name>
<evidence type="ECO:0000259" key="2">
    <source>
        <dbReference type="Pfam" id="PF01757"/>
    </source>
</evidence>
<keyword evidence="3" id="KW-0012">Acyltransferase</keyword>
<feature type="transmembrane region" description="Helical" evidence="1">
    <location>
        <begin position="302"/>
        <end position="320"/>
    </location>
</feature>
<dbReference type="InterPro" id="IPR002656">
    <property type="entry name" value="Acyl_transf_3_dom"/>
</dbReference>
<proteinExistence type="predicted"/>
<gene>
    <name evidence="3" type="ORF">Ga0080559_TMP4598</name>
</gene>
<feature type="transmembrane region" description="Helical" evidence="1">
    <location>
        <begin position="194"/>
        <end position="210"/>
    </location>
</feature>
<keyword evidence="1" id="KW-0472">Membrane</keyword>
<dbReference type="PANTHER" id="PTHR23028">
    <property type="entry name" value="ACETYLTRANSFERASE"/>
    <property type="match status" value="1"/>
</dbReference>
<sequence length="346" mass="37689">MCLAYVPEIKGGIFVGGIKNTPLYILINGDLAVFFFFVLSGFVLSIGFYNNFRWDKLVMSIAKRLPRLWLPAALSILAGLLVIQMGGIGISERVGTIEGSNWLSSFANAKIPEGTSFSLLDALRQSVSVFLVPKDFYYNSNLWTMFFELWGSMAVFLLLPVIVALRSFGVGTPVIILVHLAALAVLILDRHTPMAAFVAGSALCYLYLHGKTDLRLSRWHLFLLVCIAAPGAAVGSGPVSVATLAAAIAFLAILLFYPGFTEILSGPTGKWLGALSFPLYLTHTVMLLGPGNWMHLNSGSPIAAMAFTTVLSVALPLVYVDRGWTRRVNSVFNTKRLKRLRTALDP</sequence>
<keyword evidence="1" id="KW-0812">Transmembrane</keyword>
<dbReference type="InterPro" id="IPR050879">
    <property type="entry name" value="Acyltransferase_3"/>
</dbReference>
<dbReference type="Pfam" id="PF01757">
    <property type="entry name" value="Acyl_transf_3"/>
    <property type="match status" value="1"/>
</dbReference>
<feature type="transmembrane region" description="Helical" evidence="1">
    <location>
        <begin position="217"/>
        <end position="235"/>
    </location>
</feature>
<dbReference type="AlphaFoldDB" id="A0A1U7DB50"/>
<organism evidence="3 4">
    <name type="scientific">Salipiger profundus</name>
    <dbReference type="NCBI Taxonomy" id="1229727"/>
    <lineage>
        <taxon>Bacteria</taxon>
        <taxon>Pseudomonadati</taxon>
        <taxon>Pseudomonadota</taxon>
        <taxon>Alphaproteobacteria</taxon>
        <taxon>Rhodobacterales</taxon>
        <taxon>Roseobacteraceae</taxon>
        <taxon>Salipiger</taxon>
    </lineage>
</organism>
<dbReference type="GO" id="GO:0016747">
    <property type="term" value="F:acyltransferase activity, transferring groups other than amino-acyl groups"/>
    <property type="evidence" value="ECO:0007669"/>
    <property type="project" value="InterPro"/>
</dbReference>
<feature type="transmembrane region" description="Helical" evidence="1">
    <location>
        <begin position="170"/>
        <end position="188"/>
    </location>
</feature>
<keyword evidence="1" id="KW-1133">Transmembrane helix</keyword>
<feature type="transmembrane region" description="Helical" evidence="1">
    <location>
        <begin position="241"/>
        <end position="260"/>
    </location>
</feature>